<dbReference type="FunFam" id="3.40.50.12390:FF:000002">
    <property type="entry name" value="5'-3' exoribonuclease 1"/>
    <property type="match status" value="1"/>
</dbReference>
<feature type="region of interest" description="Disordered" evidence="7">
    <location>
        <begin position="453"/>
        <end position="518"/>
    </location>
</feature>
<dbReference type="Gene3D" id="2.30.30.30">
    <property type="match status" value="1"/>
</dbReference>
<feature type="compositionally biased region" description="Acidic residues" evidence="7">
    <location>
        <begin position="497"/>
        <end position="511"/>
    </location>
</feature>
<dbReference type="GO" id="GO:0000184">
    <property type="term" value="P:nuclear-transcribed mRNA catabolic process, nonsense-mediated decay"/>
    <property type="evidence" value="ECO:0007669"/>
    <property type="project" value="UniProtKB-KW"/>
</dbReference>
<feature type="region of interest" description="Disordered" evidence="7">
    <location>
        <begin position="95"/>
        <end position="122"/>
    </location>
</feature>
<feature type="region of interest" description="Disordered" evidence="7">
    <location>
        <begin position="1280"/>
        <end position="1461"/>
    </location>
</feature>
<comment type="similarity">
    <text evidence="1">Belongs to the 5'-3' exonuclease family. XRN2/RAT1 subfamily.</text>
</comment>
<keyword evidence="6" id="KW-0963">Cytoplasm</keyword>
<dbReference type="PANTHER" id="PTHR12341">
    <property type="entry name" value="5'-&gt;3' EXORIBONUCLEASE"/>
    <property type="match status" value="1"/>
</dbReference>
<dbReference type="InterPro" id="IPR041412">
    <property type="entry name" value="Xrn1_helical"/>
</dbReference>
<evidence type="ECO:0000256" key="7">
    <source>
        <dbReference type="SAM" id="MobiDB-lite"/>
    </source>
</evidence>
<dbReference type="GO" id="GO:0006397">
    <property type="term" value="P:mRNA processing"/>
    <property type="evidence" value="ECO:0007669"/>
    <property type="project" value="UniProtKB-KW"/>
</dbReference>
<dbReference type="PIRSF" id="PIRSF006743">
    <property type="entry name" value="Exonuclease_Xnr1"/>
    <property type="match status" value="1"/>
</dbReference>
<name>A0A8H7F115_AGABI</name>
<proteinExistence type="inferred from homology"/>
<comment type="caution">
    <text evidence="13">The sequence shown here is derived from an EMBL/GenBank/DDBJ whole genome shotgun (WGS) entry which is preliminary data.</text>
</comment>
<evidence type="ECO:0000256" key="5">
    <source>
        <dbReference type="ARBA" id="ARBA00022839"/>
    </source>
</evidence>
<feature type="compositionally biased region" description="Polar residues" evidence="7">
    <location>
        <begin position="1401"/>
        <end position="1423"/>
    </location>
</feature>
<keyword evidence="4 6" id="KW-0378">Hydrolase</keyword>
<evidence type="ECO:0000259" key="12">
    <source>
        <dbReference type="Pfam" id="PF18334"/>
    </source>
</evidence>
<dbReference type="Gene3D" id="1.25.40.1050">
    <property type="match status" value="1"/>
</dbReference>
<dbReference type="Proteomes" id="UP000629468">
    <property type="component" value="Unassembled WGS sequence"/>
</dbReference>
<feature type="domain" description="Exoribonuclease Xrn1 D2/D3" evidence="12">
    <location>
        <begin position="961"/>
        <end position="1187"/>
    </location>
</feature>
<reference evidence="13 14" key="1">
    <citation type="journal article" name="Sci. Rep.">
        <title>Telomere-to-telomere assembled and centromere annotated genomes of the two main subspecies of the button mushroom Agaricus bisporus reveal especially polymorphic chromosome ends.</title>
        <authorList>
            <person name="Sonnenberg A.S.M."/>
            <person name="Sedaghat-Telgerd N."/>
            <person name="Lavrijssen B."/>
            <person name="Ohm R.A."/>
            <person name="Hendrickx P.M."/>
            <person name="Scholtmeijer K."/>
            <person name="Baars J.J.P."/>
            <person name="van Peer A."/>
        </authorList>
    </citation>
    <scope>NUCLEOTIDE SEQUENCE [LARGE SCALE GENOMIC DNA]</scope>
    <source>
        <strain evidence="13 14">H119_p4</strain>
    </source>
</reference>
<feature type="domain" description="Xrn1 N-terminal" evidence="8">
    <location>
        <begin position="1"/>
        <end position="227"/>
    </location>
</feature>
<dbReference type="GO" id="GO:0016075">
    <property type="term" value="P:rRNA catabolic process"/>
    <property type="evidence" value="ECO:0007669"/>
    <property type="project" value="TreeGrafter"/>
</dbReference>
<feature type="domain" description="5'-3' exoribonuclease 1 D1" evidence="11">
    <location>
        <begin position="766"/>
        <end position="957"/>
    </location>
</feature>
<dbReference type="GO" id="GO:0004534">
    <property type="term" value="F:5'-3' RNA exonuclease activity"/>
    <property type="evidence" value="ECO:0007669"/>
    <property type="project" value="UniProtKB-ARBA"/>
</dbReference>
<evidence type="ECO:0000256" key="1">
    <source>
        <dbReference type="ARBA" id="ARBA00006994"/>
    </source>
</evidence>
<dbReference type="FunFam" id="1.25.40.1050:FF:000002">
    <property type="entry name" value="5'-3' exoribonuclease"/>
    <property type="match status" value="1"/>
</dbReference>
<dbReference type="PANTHER" id="PTHR12341:SF7">
    <property type="entry name" value="5'-3' EXORIBONUCLEASE 1"/>
    <property type="match status" value="1"/>
</dbReference>
<keyword evidence="6" id="KW-0694">RNA-binding</keyword>
<dbReference type="Gene3D" id="2.30.30.750">
    <property type="match status" value="1"/>
</dbReference>
<evidence type="ECO:0000259" key="11">
    <source>
        <dbReference type="Pfam" id="PF18332"/>
    </source>
</evidence>
<dbReference type="InterPro" id="IPR016494">
    <property type="entry name" value="5_3_exoribonuclease_1"/>
</dbReference>
<keyword evidence="3 6" id="KW-0540">Nuclease</keyword>
<dbReference type="InterPro" id="IPR004859">
    <property type="entry name" value="Xrn1_N"/>
</dbReference>
<dbReference type="EMBL" id="JABXXO010000008">
    <property type="protein sequence ID" value="KAF7771709.1"/>
    <property type="molecule type" value="Genomic_DNA"/>
</dbReference>
<dbReference type="InterPro" id="IPR041106">
    <property type="entry name" value="XRN1_D2_D3"/>
</dbReference>
<dbReference type="Pfam" id="PF18334">
    <property type="entry name" value="XRN1_D2_D3"/>
    <property type="match status" value="1"/>
</dbReference>
<gene>
    <name evidence="13" type="ORF">Agabi119p4_6020</name>
</gene>
<evidence type="ECO:0000259" key="10">
    <source>
        <dbReference type="Pfam" id="PF18129"/>
    </source>
</evidence>
<dbReference type="GO" id="GO:0005634">
    <property type="term" value="C:nucleus"/>
    <property type="evidence" value="ECO:0007669"/>
    <property type="project" value="TreeGrafter"/>
</dbReference>
<feature type="domain" description="Xrn1 helical" evidence="9">
    <location>
        <begin position="471"/>
        <end position="723"/>
    </location>
</feature>
<dbReference type="InterPro" id="IPR047007">
    <property type="entry name" value="XRN1_D1_sf"/>
</dbReference>
<feature type="domain" description="5'-3' exoribonuclease 1 SH3-like" evidence="10">
    <location>
        <begin position="1207"/>
        <end position="1273"/>
    </location>
</feature>
<evidence type="ECO:0000259" key="9">
    <source>
        <dbReference type="Pfam" id="PF17846"/>
    </source>
</evidence>
<dbReference type="InterPro" id="IPR041385">
    <property type="entry name" value="SH3_12"/>
</dbReference>
<dbReference type="EC" id="3.1.13.-" evidence="6"/>
<organism evidence="13 14">
    <name type="scientific">Agaricus bisporus var. burnettii</name>
    <dbReference type="NCBI Taxonomy" id="192524"/>
    <lineage>
        <taxon>Eukaryota</taxon>
        <taxon>Fungi</taxon>
        <taxon>Dikarya</taxon>
        <taxon>Basidiomycota</taxon>
        <taxon>Agaricomycotina</taxon>
        <taxon>Agaricomycetes</taxon>
        <taxon>Agaricomycetidae</taxon>
        <taxon>Agaricales</taxon>
        <taxon>Agaricineae</taxon>
        <taxon>Agaricaceae</taxon>
        <taxon>Agaricus</taxon>
    </lineage>
</organism>
<evidence type="ECO:0000259" key="8">
    <source>
        <dbReference type="Pfam" id="PF03159"/>
    </source>
</evidence>
<evidence type="ECO:0000256" key="2">
    <source>
        <dbReference type="ARBA" id="ARBA00022664"/>
    </source>
</evidence>
<dbReference type="GO" id="GO:0005737">
    <property type="term" value="C:cytoplasm"/>
    <property type="evidence" value="ECO:0007669"/>
    <property type="project" value="UniProtKB-SubCell"/>
</dbReference>
<evidence type="ECO:0000256" key="3">
    <source>
        <dbReference type="ARBA" id="ARBA00022722"/>
    </source>
</evidence>
<feature type="compositionally biased region" description="Low complexity" evidence="7">
    <location>
        <begin position="1384"/>
        <end position="1400"/>
    </location>
</feature>
<evidence type="ECO:0000313" key="14">
    <source>
        <dbReference type="Proteomes" id="UP000629468"/>
    </source>
</evidence>
<dbReference type="Pfam" id="PF17846">
    <property type="entry name" value="XRN_M"/>
    <property type="match status" value="2"/>
</dbReference>
<dbReference type="InterPro" id="IPR040992">
    <property type="entry name" value="XRN1_D1"/>
</dbReference>
<evidence type="ECO:0000313" key="13">
    <source>
        <dbReference type="EMBL" id="KAF7771709.1"/>
    </source>
</evidence>
<dbReference type="CDD" id="cd18673">
    <property type="entry name" value="PIN_XRN1-2-like"/>
    <property type="match status" value="1"/>
</dbReference>
<dbReference type="Pfam" id="PF03159">
    <property type="entry name" value="XRN_N"/>
    <property type="match status" value="1"/>
</dbReference>
<comment type="function">
    <text evidence="6">Multifunctional protein that exhibits several independent functions at different levels of the cellular processes. 5'-3' exonuclease component of the nonsense-mediated mRNA decay (NMD) which is a highly conserved mRNA degradation pathway, an RNA surveillance system whose role is to identify and rid cells of mRNA with premature termination codons and thus prevents accumulation of potentially harmful truncated proteins.</text>
</comment>
<keyword evidence="5 6" id="KW-0269">Exonuclease</keyword>
<feature type="domain" description="Xrn1 helical" evidence="9">
    <location>
        <begin position="274"/>
        <end position="370"/>
    </location>
</feature>
<dbReference type="Pfam" id="PF18332">
    <property type="entry name" value="XRN1_D1"/>
    <property type="match status" value="1"/>
</dbReference>
<evidence type="ECO:0000256" key="6">
    <source>
        <dbReference type="PIRNR" id="PIRNR006743"/>
    </source>
</evidence>
<comment type="subcellular location">
    <subcellularLocation>
        <location evidence="6">Cytoplasm</location>
    </subcellularLocation>
</comment>
<dbReference type="Gene3D" id="3.40.50.12390">
    <property type="match status" value="2"/>
</dbReference>
<dbReference type="InterPro" id="IPR047008">
    <property type="entry name" value="XRN1_SH3_sf"/>
</dbReference>
<dbReference type="GO" id="GO:0003723">
    <property type="term" value="F:RNA binding"/>
    <property type="evidence" value="ECO:0007669"/>
    <property type="project" value="UniProtKB-KW"/>
</dbReference>
<evidence type="ECO:0000256" key="4">
    <source>
        <dbReference type="ARBA" id="ARBA00022801"/>
    </source>
</evidence>
<keyword evidence="6" id="KW-0866">Nonsense-mediated mRNA decay</keyword>
<protein>
    <recommendedName>
        <fullName evidence="6">5'-3' exoribonuclease 1</fullName>
        <ecNumber evidence="6">3.1.13.-</ecNumber>
    </recommendedName>
</protein>
<sequence>MGIPKFFRYISERYPLTSQLIQENKIPEFDNLYLDFNGIIHNCSHPNDEDAHFRLSEDQIFTSIFAYVDHLFGKIKPKKLFFMAVDGVAPRAKMNQQRSRRFRTAKEAKDVREKAEKKGEKLPDEKAFDSNCITPGTLFMARLSEQLRYFVNKKISEDANWRDIEVVLSGHEVPGEGEHKIMEYIRLSRAQPDYNPNIRHCLYGLDADLIMLGLLSHDPHFCLLREEVKFGPKTKQKNNTSLESVNFYLLHLCLMREYLDLEFRDIESTLPFGYSLERVIDDFILLAVFVGNDFLPNLPDLHIHENGLEKLFEVYKKVLPGLEGYINEGGVINVKRLQVILDEMARWEQDVFEKEYADLNWFKGKQAKHVKEMELGRKRSSLTLTKPQRDIFAKVKGYILASRKGPLSKAGKLTMLNTFPASERAFVTRLAEELHLSLRFDEFDENDNNILTLTLPGVQEDDEDGGVSKNEEEKEANGTSSSDAEVVEESSGGPPDSDWEDASGDDDDADNEESRIAVDRVLNKYDKAPAFDDEEGGGFDARHERSIREKMDEWKRGYYQGKMEISYDDPKGMGDLVYRYVEGLQWVMHYYYSGVASWGWFYNYHYAPRISDLRGVDKMTFNFELGTPFKPFQQLMGVLPSASMELIPEPYRDLMYDPNSPILDFYPVEFESDLNGKKAEWEAIVKIPFIDEVRLLKAMATREHRLTTEERKRNSWGTSTKFIYNPGESTVYPSSLPGFFPTLQRCHCRMEDFDLPTLDGLHLVPGLLDGVSLGIESLAGFPSLKTLPHTTVLDFHRVNVHGQESKNKSMVVRIENPHEGSNSNEMANKMVGERIFMGWPYLQEGLVVALSDALFSYEKAALVEGDAPKVISNPHLQHGINHWQTKAERIESMYSKKFGVLTGRVEVLLHIRPLKGLKRLENGALVKDYEDADKEIEQALQMCLSEVVSEDPRFLEREPPPLNVEFPDGSKVFFLGEHAYGVAAQVTGTTDTSLSVVLAFFPSEKAEMEKFKAVVNNRRASRYIPSFRAAESLRISPRALSRITSSFMVVTGHDKQKINLGLSLKFEAKSLKVVDYTRKDGRHWEYSEKAMELLREYKAAFPEIFRCLDADSDAMALASDVFSESSKPDERVREIKAWLKQKGVTNLEPVSLFCDQLSKETVVELEQLSDSLTKSKSPSDFKKAIVKGIPRQAVLKPAHAVYRLQNQWFGLGDRVAMVRDSGAVPLSVKGLVIGINANSMDVLWDVPFMSGVTLGDRCSPYRGMTVEFNSCLNLSNPQFVTSTNPKAPPPPPITTPFNPRHGPYPAIQPGPGQRGASGFRPAPQSHAGPAGHVQIMNNPNRARGSHHANGRGGHPGHPTIPANVIAARGRGGGAVSGSQTRMNGSGRSSQTPTSPTSSSRVNGYSNASSHVSSDPAAETTTPSRGRGRGFMPRGRGFIPSPYRGGSSGRGRGRGSYTPIPS</sequence>
<dbReference type="InterPro" id="IPR027073">
    <property type="entry name" value="5_3_exoribonuclease"/>
</dbReference>
<keyword evidence="2" id="KW-0507">mRNA processing</keyword>
<accession>A0A8H7F115</accession>
<feature type="compositionally biased region" description="Basic and acidic residues" evidence="7">
    <location>
        <begin position="104"/>
        <end position="122"/>
    </location>
</feature>
<dbReference type="Gene3D" id="2.170.260.40">
    <property type="match status" value="1"/>
</dbReference>
<dbReference type="Pfam" id="PF18129">
    <property type="entry name" value="SH3_12"/>
    <property type="match status" value="1"/>
</dbReference>
<dbReference type="InterPro" id="IPR014722">
    <property type="entry name" value="Rib_uL2_dom2"/>
</dbReference>